<evidence type="ECO:0000256" key="8">
    <source>
        <dbReference type="RuleBase" id="RU363084"/>
    </source>
</evidence>
<dbReference type="GO" id="GO:0005730">
    <property type="term" value="C:nucleolus"/>
    <property type="evidence" value="ECO:0007669"/>
    <property type="project" value="UniProtKB-SubCell"/>
</dbReference>
<keyword evidence="4 8" id="KW-0690">Ribosome biogenesis</keyword>
<dbReference type="EMBL" id="CAEFZW010000005">
    <property type="protein sequence ID" value="CAB4255086.1"/>
    <property type="molecule type" value="Genomic_DNA"/>
</dbReference>
<evidence type="ECO:0000313" key="11">
    <source>
        <dbReference type="Proteomes" id="UP000644660"/>
    </source>
</evidence>
<dbReference type="GO" id="GO:0006364">
    <property type="term" value="P:rRNA processing"/>
    <property type="evidence" value="ECO:0007669"/>
    <property type="project" value="UniProtKB-UniRule"/>
</dbReference>
<evidence type="ECO:0000256" key="3">
    <source>
        <dbReference type="ARBA" id="ARBA00007869"/>
    </source>
</evidence>
<feature type="region of interest" description="Disordered" evidence="9">
    <location>
        <begin position="1"/>
        <end position="36"/>
    </location>
</feature>
<evidence type="ECO:0000256" key="2">
    <source>
        <dbReference type="ARBA" id="ARBA00004604"/>
    </source>
</evidence>
<evidence type="ECO:0000256" key="5">
    <source>
        <dbReference type="ARBA" id="ARBA00022552"/>
    </source>
</evidence>
<dbReference type="InterPro" id="IPR005579">
    <property type="entry name" value="Cgr1-like"/>
</dbReference>
<keyword evidence="6" id="KW-0175">Coiled coil</keyword>
<evidence type="ECO:0000256" key="4">
    <source>
        <dbReference type="ARBA" id="ARBA00022517"/>
    </source>
</evidence>
<protein>
    <recommendedName>
        <fullName evidence="8">rRNA-processing protein</fullName>
    </recommendedName>
</protein>
<dbReference type="GeneID" id="64858115"/>
<dbReference type="OrthoDB" id="3942380at2759"/>
<gene>
    <name evidence="10" type="ORF">KABA2_05S08030</name>
</gene>
<dbReference type="RefSeq" id="XP_041406930.1">
    <property type="nucleotide sequence ID" value="XM_041550996.1"/>
</dbReference>
<comment type="subcellular location">
    <subcellularLocation>
        <location evidence="2 8">Nucleus</location>
        <location evidence="2 8">Nucleolus</location>
    </subcellularLocation>
</comment>
<comment type="similarity">
    <text evidence="3 8">Belongs to the CGR1 family.</text>
</comment>
<feature type="compositionally biased region" description="Basic and acidic residues" evidence="9">
    <location>
        <begin position="67"/>
        <end position="98"/>
    </location>
</feature>
<accession>A0A8H2VG98</accession>
<evidence type="ECO:0000256" key="6">
    <source>
        <dbReference type="ARBA" id="ARBA00023054"/>
    </source>
</evidence>
<evidence type="ECO:0000256" key="1">
    <source>
        <dbReference type="ARBA" id="ARBA00004090"/>
    </source>
</evidence>
<proteinExistence type="inferred from homology"/>
<keyword evidence="5 8" id="KW-0698">rRNA processing</keyword>
<name>A0A8H2VG98_9SACH</name>
<keyword evidence="7 8" id="KW-0539">Nucleus</keyword>
<evidence type="ECO:0000313" key="10">
    <source>
        <dbReference type="EMBL" id="CAB4255086.1"/>
    </source>
</evidence>
<dbReference type="Pfam" id="PF03879">
    <property type="entry name" value="Cgr1"/>
    <property type="match status" value="1"/>
</dbReference>
<feature type="compositionally biased region" description="Basic residues" evidence="9">
    <location>
        <begin position="99"/>
        <end position="115"/>
    </location>
</feature>
<organism evidence="10 11">
    <name type="scientific">Maudiozyma barnettii</name>
    <dbReference type="NCBI Taxonomy" id="61262"/>
    <lineage>
        <taxon>Eukaryota</taxon>
        <taxon>Fungi</taxon>
        <taxon>Dikarya</taxon>
        <taxon>Ascomycota</taxon>
        <taxon>Saccharomycotina</taxon>
        <taxon>Saccharomycetes</taxon>
        <taxon>Saccharomycetales</taxon>
        <taxon>Saccharomycetaceae</taxon>
        <taxon>Maudiozyma</taxon>
    </lineage>
</organism>
<comment type="function">
    <text evidence="1 8">Involved in nucleolar integrity and required for processing of the pre-rRNA for the 60S ribosome subunit.</text>
</comment>
<comment type="caution">
    <text evidence="10">The sequence shown here is derived from an EMBL/GenBank/DDBJ whole genome shotgun (WGS) entry which is preliminary data.</text>
</comment>
<feature type="compositionally biased region" description="Polar residues" evidence="9">
    <location>
        <begin position="9"/>
        <end position="21"/>
    </location>
</feature>
<dbReference type="Proteomes" id="UP000644660">
    <property type="component" value="Unassembled WGS sequence"/>
</dbReference>
<evidence type="ECO:0000256" key="9">
    <source>
        <dbReference type="SAM" id="MobiDB-lite"/>
    </source>
</evidence>
<keyword evidence="11" id="KW-1185">Reference proteome</keyword>
<reference evidence="10 11" key="1">
    <citation type="submission" date="2020-05" db="EMBL/GenBank/DDBJ databases">
        <authorList>
            <person name="Casaregola S."/>
            <person name="Devillers H."/>
            <person name="Grondin C."/>
        </authorList>
    </citation>
    <scope>NUCLEOTIDE SEQUENCE [LARGE SCALE GENOMIC DNA]</scope>
    <source>
        <strain evidence="10 11">CLIB 1767</strain>
    </source>
</reference>
<feature type="region of interest" description="Disordered" evidence="9">
    <location>
        <begin position="67"/>
        <end position="122"/>
    </location>
</feature>
<evidence type="ECO:0000256" key="7">
    <source>
        <dbReference type="ARBA" id="ARBA00023242"/>
    </source>
</evidence>
<dbReference type="AlphaFoldDB" id="A0A8H2VG98"/>
<sequence>MSDVEVPVDTTSKSKGANISGRTWKVAKQPMRPKSRVVKNKRLTSWELKEQKRLEDKQFKDRVKALKDEKAEEKQKRVQALKERREKKEEEERYEKMATKMHAKKVERMRRREKRNKMLKER</sequence>